<dbReference type="EMBL" id="AHTH01000037">
    <property type="protein sequence ID" value="EHR40599.1"/>
    <property type="molecule type" value="Genomic_DNA"/>
</dbReference>
<proteinExistence type="predicted"/>
<keyword evidence="1" id="KW-0812">Transmembrane</keyword>
<reference evidence="1 2" key="1">
    <citation type="journal article" date="2012" name="J. Bacteriol.">
        <title>Genome Sequence of Extracellular-Protease-Producing Alishewanella jeotgali Isolated from Traditional Korean Fermented Seafood.</title>
        <authorList>
            <person name="Jung J."/>
            <person name="Chun J."/>
            <person name="Park W."/>
        </authorList>
    </citation>
    <scope>NUCLEOTIDE SEQUENCE [LARGE SCALE GENOMIC DNA]</scope>
    <source>
        <strain evidence="1 2">KCTC 22429</strain>
    </source>
</reference>
<sequence>MNISDETLSAFLDQQLPPLEQARIIQQLVVDVALQQRVGQLHAQQMALVLLSTEIDRETSVDTQISEPLLPKSRTTTQRVPGPGYGWLSLAASVAMLAGIAIGTLGTPQKTEGAETIWPAVNHYLAEQPGGHYSLTDAELFLHFSFKDSQQRYCRVYDVVQKHWSRNQIACHTGDQWQLVFSAGQKVDPTVAYQAASGREILDKIINQLMLGEPLSAVEELQRINDGWR</sequence>
<keyword evidence="1" id="KW-0472">Membrane</keyword>
<dbReference type="eggNOG" id="COG4520">
    <property type="taxonomic scope" value="Bacteria"/>
</dbReference>
<evidence type="ECO:0000313" key="2">
    <source>
        <dbReference type="Proteomes" id="UP000012046"/>
    </source>
</evidence>
<dbReference type="PATRIC" id="fig|1129374.4.peg.2190"/>
<dbReference type="AlphaFoldDB" id="H3ZFW3"/>
<protein>
    <submittedName>
        <fullName evidence="1">Putative transmembrane anti-sigma factor</fullName>
    </submittedName>
</protein>
<organism evidence="1 2">
    <name type="scientific">Alishewanella jeotgali KCTC 22429</name>
    <dbReference type="NCBI Taxonomy" id="1129374"/>
    <lineage>
        <taxon>Bacteria</taxon>
        <taxon>Pseudomonadati</taxon>
        <taxon>Pseudomonadota</taxon>
        <taxon>Gammaproteobacteria</taxon>
        <taxon>Alteromonadales</taxon>
        <taxon>Alteromonadaceae</taxon>
        <taxon>Alishewanella</taxon>
    </lineage>
</organism>
<accession>H3ZFW3</accession>
<dbReference type="STRING" id="1129374.AJE_11049"/>
<evidence type="ECO:0000313" key="1">
    <source>
        <dbReference type="EMBL" id="EHR40599.1"/>
    </source>
</evidence>
<comment type="caution">
    <text evidence="1">The sequence shown here is derived from an EMBL/GenBank/DDBJ whole genome shotgun (WGS) entry which is preliminary data.</text>
</comment>
<keyword evidence="2" id="KW-1185">Reference proteome</keyword>
<dbReference type="Proteomes" id="UP000012046">
    <property type="component" value="Unassembled WGS sequence"/>
</dbReference>
<dbReference type="RefSeq" id="WP_008950915.1">
    <property type="nucleotide sequence ID" value="NZ_AHTH01000037.1"/>
</dbReference>
<gene>
    <name evidence="1" type="ORF">AJE_11049</name>
</gene>
<name>H3ZFW3_9ALTE</name>